<gene>
    <name evidence="1" type="ORF">C492_06772</name>
</gene>
<evidence type="ECO:0000313" key="2">
    <source>
        <dbReference type="Proteomes" id="UP000011531"/>
    </source>
</evidence>
<organism evidence="1 2">
    <name type="scientific">Natronococcus jeotgali DSM 18795</name>
    <dbReference type="NCBI Taxonomy" id="1227498"/>
    <lineage>
        <taxon>Archaea</taxon>
        <taxon>Methanobacteriati</taxon>
        <taxon>Methanobacteriota</taxon>
        <taxon>Stenosarchaea group</taxon>
        <taxon>Halobacteria</taxon>
        <taxon>Halobacteriales</taxon>
        <taxon>Natrialbaceae</taxon>
        <taxon>Natronococcus</taxon>
    </lineage>
</organism>
<dbReference type="EMBL" id="AOIA01000034">
    <property type="protein sequence ID" value="ELY64204.1"/>
    <property type="molecule type" value="Genomic_DNA"/>
</dbReference>
<dbReference type="InterPro" id="IPR036390">
    <property type="entry name" value="WH_DNA-bd_sf"/>
</dbReference>
<dbReference type="Gene3D" id="1.10.10.10">
    <property type="entry name" value="Winged helix-like DNA-binding domain superfamily/Winged helix DNA-binding domain"/>
    <property type="match status" value="1"/>
</dbReference>
<dbReference type="Proteomes" id="UP000011531">
    <property type="component" value="Unassembled WGS sequence"/>
</dbReference>
<proteinExistence type="predicted"/>
<comment type="caution">
    <text evidence="1">The sequence shown here is derived from an EMBL/GenBank/DDBJ whole genome shotgun (WGS) entry which is preliminary data.</text>
</comment>
<keyword evidence="2" id="KW-1185">Reference proteome</keyword>
<evidence type="ECO:0000313" key="1">
    <source>
        <dbReference type="EMBL" id="ELY64204.1"/>
    </source>
</evidence>
<protein>
    <submittedName>
        <fullName evidence="1">Uncharacterized protein</fullName>
    </submittedName>
</protein>
<dbReference type="InterPro" id="IPR036388">
    <property type="entry name" value="WH-like_DNA-bd_sf"/>
</dbReference>
<accession>L9XQW8</accession>
<name>L9XQW8_9EURY</name>
<reference evidence="1 2" key="1">
    <citation type="journal article" date="2014" name="PLoS Genet.">
        <title>Phylogenetically driven sequencing of extremely halophilic archaea reveals strategies for static and dynamic osmo-response.</title>
        <authorList>
            <person name="Becker E.A."/>
            <person name="Seitzer P.M."/>
            <person name="Tritt A."/>
            <person name="Larsen D."/>
            <person name="Krusor M."/>
            <person name="Yao A.I."/>
            <person name="Wu D."/>
            <person name="Madern D."/>
            <person name="Eisen J.A."/>
            <person name="Darling A.E."/>
            <person name="Facciotti M.T."/>
        </authorList>
    </citation>
    <scope>NUCLEOTIDE SEQUENCE [LARGE SCALE GENOMIC DNA]</scope>
    <source>
        <strain evidence="1 2">DSM 18795</strain>
    </source>
</reference>
<dbReference type="SUPFAM" id="SSF46785">
    <property type="entry name" value="Winged helix' DNA-binding domain"/>
    <property type="match status" value="1"/>
</dbReference>
<dbReference type="AlphaFoldDB" id="L9XQW8"/>
<sequence length="87" mass="10021">MLPVDDAILDLFHSKDLVLTPAIIAYNIHYSREEVNRRLVELESRGFVTKAERGKYRITRLGKQYIEGTVSCEGLGCLRSLWSHRTN</sequence>
<dbReference type="STRING" id="1227498.C492_06772"/>